<reference evidence="1 2" key="1">
    <citation type="submission" date="2016-07" db="EMBL/GenBank/DDBJ databases">
        <title>Characterization of three bacteriophages infecting bacteria isolated from shrimp culture pond water.</title>
        <authorList>
            <person name="Khoa H.V."/>
        </authorList>
    </citation>
    <scope>NUCLEOTIDE SEQUENCE [LARGE SCALE GENOMIC DNA]</scope>
</reference>
<dbReference type="Proteomes" id="UP000224877">
    <property type="component" value="Segment"/>
</dbReference>
<evidence type="ECO:0008006" key="3">
    <source>
        <dbReference type="Google" id="ProtNLM"/>
    </source>
</evidence>
<proteinExistence type="predicted"/>
<protein>
    <recommendedName>
        <fullName evidence="3">Lipoprotein</fullName>
    </recommendedName>
</protein>
<keyword evidence="2" id="KW-1185">Reference proteome</keyword>
<evidence type="ECO:0000313" key="1">
    <source>
        <dbReference type="EMBL" id="BAV39414.1"/>
    </source>
</evidence>
<gene>
    <name evidence="1" type="ORF">BPT24_296</name>
</gene>
<accession>A0A1B4XX76</accession>
<organism evidence="1 2">
    <name type="scientific">Tenacibaculum phage pT24</name>
    <dbReference type="NCBI Taxonomy" id="1880590"/>
    <lineage>
        <taxon>Viruses</taxon>
        <taxon>Duplodnaviria</taxon>
        <taxon>Heunggongvirae</taxon>
        <taxon>Uroviricota</taxon>
        <taxon>Caudoviricetes</taxon>
        <taxon>Kungbxnavirus</taxon>
        <taxon>Kungbxnavirus pT24</taxon>
    </lineage>
</organism>
<evidence type="ECO:0000313" key="2">
    <source>
        <dbReference type="Proteomes" id="UP000224877"/>
    </source>
</evidence>
<dbReference type="EMBL" id="LC168164">
    <property type="protein sequence ID" value="BAV39414.1"/>
    <property type="molecule type" value="Genomic_DNA"/>
</dbReference>
<dbReference type="PROSITE" id="PS51257">
    <property type="entry name" value="PROKAR_LIPOPROTEIN"/>
    <property type="match status" value="1"/>
</dbReference>
<sequence>MKKIKNVVLGSLLLFAVALGMQSCTDASRASLGSYGSEFEITMYSGGNVVGKWTSTGRVSTEESSDGYKFKDKETGKFVRVTGDLTIIEK</sequence>
<name>A0A1B4XX76_9CAUD</name>